<dbReference type="RefSeq" id="WP_310277157.1">
    <property type="nucleotide sequence ID" value="NZ_JAVDWR010000004.1"/>
</dbReference>
<gene>
    <name evidence="1" type="ORF">J2W69_001878</name>
</gene>
<evidence type="ECO:0000313" key="2">
    <source>
        <dbReference type="Proteomes" id="UP001257909"/>
    </source>
</evidence>
<proteinExistence type="predicted"/>
<sequence length="179" mass="20038">MPYTIEEHKHRYAAWAASRAASTKTCRFTVLQGKNIIEAIGLNRLIANPDLLPLPAHIDSKHREWREAAILAAKAKDLTGFSHGVAAKLINVYLKGAFVCGGHENHPNVAALHPPIDSLILDELHARNVGEQGEQWAAARKRRWSKFTSEEYESVISAIKITMGGSDLWKIEAYWRGYQ</sequence>
<organism evidence="1 2">
    <name type="scientific">Rheinheimera soli</name>
    <dbReference type="NCBI Taxonomy" id="443616"/>
    <lineage>
        <taxon>Bacteria</taxon>
        <taxon>Pseudomonadati</taxon>
        <taxon>Pseudomonadota</taxon>
        <taxon>Gammaproteobacteria</taxon>
        <taxon>Chromatiales</taxon>
        <taxon>Chromatiaceae</taxon>
        <taxon>Rheinheimera</taxon>
    </lineage>
</organism>
<accession>A0ABU1VZD9</accession>
<dbReference type="Proteomes" id="UP001257909">
    <property type="component" value="Unassembled WGS sequence"/>
</dbReference>
<evidence type="ECO:0000313" key="1">
    <source>
        <dbReference type="EMBL" id="MDR7120940.1"/>
    </source>
</evidence>
<name>A0ABU1VZD9_9GAMM</name>
<protein>
    <submittedName>
        <fullName evidence="1">Uncharacterized protein</fullName>
    </submittedName>
</protein>
<reference evidence="1 2" key="1">
    <citation type="submission" date="2023-07" db="EMBL/GenBank/DDBJ databases">
        <title>Sorghum-associated microbial communities from plants grown in Nebraska, USA.</title>
        <authorList>
            <person name="Schachtman D."/>
        </authorList>
    </citation>
    <scope>NUCLEOTIDE SEQUENCE [LARGE SCALE GENOMIC DNA]</scope>
    <source>
        <strain evidence="1 2">4138</strain>
    </source>
</reference>
<dbReference type="EMBL" id="JAVDWR010000004">
    <property type="protein sequence ID" value="MDR7120940.1"/>
    <property type="molecule type" value="Genomic_DNA"/>
</dbReference>
<keyword evidence="2" id="KW-1185">Reference proteome</keyword>
<comment type="caution">
    <text evidence="1">The sequence shown here is derived from an EMBL/GenBank/DDBJ whole genome shotgun (WGS) entry which is preliminary data.</text>
</comment>